<feature type="compositionally biased region" description="Low complexity" evidence="1">
    <location>
        <begin position="335"/>
        <end position="360"/>
    </location>
</feature>
<name>A0A9P7R7P6_9PEZI</name>
<dbReference type="OrthoDB" id="4850116at2759"/>
<comment type="caution">
    <text evidence="3">The sequence shown here is derived from an EMBL/GenBank/DDBJ whole genome shotgun (WGS) entry which is preliminary data.</text>
</comment>
<keyword evidence="2" id="KW-0812">Transmembrane</keyword>
<proteinExistence type="predicted"/>
<evidence type="ECO:0000313" key="3">
    <source>
        <dbReference type="EMBL" id="KAG7051676.1"/>
    </source>
</evidence>
<dbReference type="AlphaFoldDB" id="A0A9P7R7P6"/>
<sequence length="743" mass="77174">MMPKRPNNDYRDHRGYYREDDDLTVTEGAIRREQKDWSTYRKTDPFILISLAILIATLMGGGIAIGIHFATRGSPNSQVPTSDSHVVPRFAGMNYNVHGFNGTLTHGINSTLSGLATTGTPTLCEDDADETITVTQFLGNNKTASVDTTITTHVQKTLTQTLHKSPMGTTVSSADPVNTTLPGSSVVTQSIPVVTKVLTTSVTETAYHTATAHQSNVASESSESVIESTSSVEDAPPVVVTTVGPFPTESTHPEVTSVFLTKTLTQTRKTTIQGDPLVSTEEFSSTTTVTPTTIIKSTIYVTAAPLSSTSQAQCSHEMEDHTVYVTVTETFTPGAASSSSSAQSKTSKASSSKTSSSIASVSPSTATDTILVTYTVTIDSLYPPTTSSIMSSSSSSEKTSSTLVPASKSTIVVTQVATQTVIVSIGHGTTVSSQLGHAGTPIFTSLASSGSAQASTATDVVVLTKTITSNVFKTISASSSASSSSSHSADVQTHTQTSIVTVTASPSSDISSKSSSQSVESILTTIYLTDRATQTVTIGDMATVTIHPEQSSSTSSSFSGPSNSTRTETKVITASASRVVRTYTTTVSGQVFTSLITVWKNITATATATATLSGSSSASSPTSISLVVQNTTVTATATSVVEVPVTLNTTITITGTPMMHPTAPSTLPPFVNGTAMTSSTRHAPTTYHYPTLSSSTATEQPESTSTVVVVSGAADKHAEGIMGGCKGCTTWLAIFVLGLMVLF</sequence>
<protein>
    <submittedName>
        <fullName evidence="3">Uncharacterized protein</fullName>
    </submittedName>
</protein>
<accession>A0A9P7R7P6</accession>
<keyword evidence="4" id="KW-1185">Reference proteome</keyword>
<feature type="region of interest" description="Disordered" evidence="1">
    <location>
        <begin position="333"/>
        <end position="360"/>
    </location>
</feature>
<dbReference type="EMBL" id="JAESDN010000004">
    <property type="protein sequence ID" value="KAG7051676.1"/>
    <property type="molecule type" value="Genomic_DNA"/>
</dbReference>
<dbReference type="Proteomes" id="UP000699042">
    <property type="component" value="Unassembled WGS sequence"/>
</dbReference>
<evidence type="ECO:0000313" key="4">
    <source>
        <dbReference type="Proteomes" id="UP000699042"/>
    </source>
</evidence>
<feature type="compositionally biased region" description="Low complexity" evidence="1">
    <location>
        <begin position="215"/>
        <end position="233"/>
    </location>
</feature>
<gene>
    <name evidence="3" type="ORF">JMJ77_002293</name>
</gene>
<feature type="transmembrane region" description="Helical" evidence="2">
    <location>
        <begin position="46"/>
        <end position="70"/>
    </location>
</feature>
<evidence type="ECO:0000256" key="2">
    <source>
        <dbReference type="SAM" id="Phobius"/>
    </source>
</evidence>
<organism evidence="3 4">
    <name type="scientific">Colletotrichum scovillei</name>
    <dbReference type="NCBI Taxonomy" id="1209932"/>
    <lineage>
        <taxon>Eukaryota</taxon>
        <taxon>Fungi</taxon>
        <taxon>Dikarya</taxon>
        <taxon>Ascomycota</taxon>
        <taxon>Pezizomycotina</taxon>
        <taxon>Sordariomycetes</taxon>
        <taxon>Hypocreomycetidae</taxon>
        <taxon>Glomerellales</taxon>
        <taxon>Glomerellaceae</taxon>
        <taxon>Colletotrichum</taxon>
        <taxon>Colletotrichum acutatum species complex</taxon>
    </lineage>
</organism>
<feature type="region of interest" description="Disordered" evidence="1">
    <location>
        <begin position="548"/>
        <end position="569"/>
    </location>
</feature>
<feature type="region of interest" description="Disordered" evidence="1">
    <location>
        <begin position="213"/>
        <end position="233"/>
    </location>
</feature>
<keyword evidence="2" id="KW-1133">Transmembrane helix</keyword>
<feature type="compositionally biased region" description="Low complexity" evidence="1">
    <location>
        <begin position="551"/>
        <end position="564"/>
    </location>
</feature>
<keyword evidence="2" id="KW-0472">Membrane</keyword>
<evidence type="ECO:0000256" key="1">
    <source>
        <dbReference type="SAM" id="MobiDB-lite"/>
    </source>
</evidence>
<reference evidence="3" key="1">
    <citation type="submission" date="2021-05" db="EMBL/GenBank/DDBJ databases">
        <title>Comparative genomics of three Colletotrichum scovillei strains and genetic complementation revealed genes involved fungal growth and virulence on chili pepper.</title>
        <authorList>
            <person name="Hsieh D.-K."/>
            <person name="Chuang S.-C."/>
            <person name="Chen C.-Y."/>
            <person name="Chao Y.-T."/>
            <person name="Lu M.-Y.J."/>
            <person name="Lee M.-H."/>
            <person name="Shih M.-C."/>
        </authorList>
    </citation>
    <scope>NUCLEOTIDE SEQUENCE</scope>
    <source>
        <strain evidence="3">Coll-153</strain>
    </source>
</reference>